<dbReference type="InterPro" id="IPR029062">
    <property type="entry name" value="Class_I_gatase-like"/>
</dbReference>
<keyword evidence="3" id="KW-0378">Hydrolase</keyword>
<evidence type="ECO:0000313" key="4">
    <source>
        <dbReference type="Proteomes" id="UP000092420"/>
    </source>
</evidence>
<dbReference type="GO" id="GO:0016798">
    <property type="term" value="F:hydrolase activity, acting on glycosyl bonds"/>
    <property type="evidence" value="ECO:0007669"/>
    <property type="project" value="UniProtKB-KW"/>
</dbReference>
<protein>
    <submittedName>
        <fullName evidence="3">Intracellular protease 1</fullName>
        <ecNumber evidence="3">3.2.-.-</ecNumber>
    </submittedName>
</protein>
<name>A0A150JLM9_9EURY</name>
<dbReference type="EMBL" id="LNJE01000009">
    <property type="protein sequence ID" value="KYC57774.1"/>
    <property type="molecule type" value="Genomic_DNA"/>
</dbReference>
<accession>A0A150JJY2</accession>
<dbReference type="GO" id="GO:0008233">
    <property type="term" value="F:peptidase activity"/>
    <property type="evidence" value="ECO:0007669"/>
    <property type="project" value="UniProtKB-KW"/>
</dbReference>
<organism evidence="3">
    <name type="scientific">Candidatus Methanofastidiosum methylothiophilum</name>
    <dbReference type="NCBI Taxonomy" id="1705564"/>
    <lineage>
        <taxon>Archaea</taxon>
        <taxon>Methanobacteriati</taxon>
        <taxon>Methanobacteriota</taxon>
        <taxon>Stenosarchaea group</taxon>
        <taxon>Candidatus Methanofastidiosia</taxon>
        <taxon>Candidatus Methanofastidiosales</taxon>
        <taxon>Candidatus Methanofastidiosaceae</taxon>
        <taxon>Candidatus Methanofastidiosum</taxon>
    </lineage>
</organism>
<dbReference type="InterPro" id="IPR002818">
    <property type="entry name" value="DJ-1/PfpI"/>
</dbReference>
<dbReference type="Gene3D" id="3.40.50.880">
    <property type="match status" value="1"/>
</dbReference>
<dbReference type="GO" id="GO:0006508">
    <property type="term" value="P:proteolysis"/>
    <property type="evidence" value="ECO:0007669"/>
    <property type="project" value="UniProtKB-KW"/>
</dbReference>
<dbReference type="EC" id="3.2.-.-" evidence="3"/>
<feature type="domain" description="DJ-1/PfpI" evidence="1">
    <location>
        <begin position="4"/>
        <end position="163"/>
    </location>
</feature>
<keyword evidence="3" id="KW-0326">Glycosidase</keyword>
<dbReference type="Proteomes" id="UP000092420">
    <property type="component" value="Unassembled WGS sequence"/>
</dbReference>
<evidence type="ECO:0000313" key="3">
    <source>
        <dbReference type="EMBL" id="KYC57774.1"/>
    </source>
</evidence>
<gene>
    <name evidence="3" type="primary">pfpI</name>
    <name evidence="2" type="ORF">AN188_00067</name>
    <name evidence="3" type="ORF">APG09_00914</name>
</gene>
<dbReference type="PANTHER" id="PTHR48094">
    <property type="entry name" value="PROTEIN/NUCLEIC ACID DEGLYCASE DJ-1-RELATED"/>
    <property type="match status" value="1"/>
</dbReference>
<dbReference type="AlphaFoldDB" id="A0A150JLM9"/>
<dbReference type="GO" id="GO:0005737">
    <property type="term" value="C:cytoplasm"/>
    <property type="evidence" value="ECO:0007669"/>
    <property type="project" value="TreeGrafter"/>
</dbReference>
<dbReference type="Pfam" id="PF01965">
    <property type="entry name" value="DJ-1_PfpI"/>
    <property type="match status" value="1"/>
</dbReference>
<evidence type="ECO:0000313" key="2">
    <source>
        <dbReference type="EMBL" id="KYC55417.1"/>
    </source>
</evidence>
<dbReference type="PANTHER" id="PTHR48094:SF12">
    <property type="entry name" value="PARKINSON DISEASE PROTEIN 7 HOMOLOG"/>
    <property type="match status" value="1"/>
</dbReference>
<dbReference type="EMBL" id="LNJB01000001">
    <property type="protein sequence ID" value="KYC55417.1"/>
    <property type="molecule type" value="Genomic_DNA"/>
</dbReference>
<accession>A0A150JDU6</accession>
<sequence>MICILMWVAQEGFRDEELFIPKSLFEENKYSVTVVSHNSGTALSKFGKIIEVKGIDEIKIDDYDAFLLVGGPGTFSLADDKILHSYIKDALRKIPLLGGICYAPNIMARAGALKNKKATVWGDKDIFDKESVIFDSKDVVIDGNIITANGPDAAQLWAKAIVNYIKNELKK</sequence>
<keyword evidence="3" id="KW-0645">Protease</keyword>
<comment type="caution">
    <text evidence="3">The sequence shown here is derived from an EMBL/GenBank/DDBJ whole genome shotgun (WGS) entry which is preliminary data.</text>
</comment>
<proteinExistence type="predicted"/>
<dbReference type="InterPro" id="IPR050325">
    <property type="entry name" value="Prot/Nucl_acid_deglycase"/>
</dbReference>
<dbReference type="SUPFAM" id="SSF52317">
    <property type="entry name" value="Class I glutamine amidotransferase-like"/>
    <property type="match status" value="1"/>
</dbReference>
<evidence type="ECO:0000259" key="1">
    <source>
        <dbReference type="Pfam" id="PF01965"/>
    </source>
</evidence>
<reference evidence="3 4" key="1">
    <citation type="journal article" date="2016" name="ISME J.">
        <title>Chasing the elusive Euryarchaeota class WSA2: genomes reveal a uniquely fastidious methyl-reducing methanogen.</title>
        <authorList>
            <person name="Nobu M.K."/>
            <person name="Narihiro T."/>
            <person name="Kuroda K."/>
            <person name="Mei R."/>
            <person name="Liu W.T."/>
        </authorList>
    </citation>
    <scope>NUCLEOTIDE SEQUENCE [LARGE SCALE GENOMIC DNA]</scope>
    <source>
        <strain evidence="2">ADurb1013_Bin02101</strain>
        <strain evidence="3">ADurb1213_Bin02801</strain>
    </source>
</reference>
<accession>A0A150JLM9</accession>